<dbReference type="Gene3D" id="3.30.70.1440">
    <property type="entry name" value="Multidrug efflux transporter AcrB pore domain"/>
    <property type="match status" value="1"/>
</dbReference>
<keyword evidence="3" id="KW-1185">Reference proteome</keyword>
<dbReference type="PANTHER" id="PTHR32063">
    <property type="match status" value="1"/>
</dbReference>
<dbReference type="Gene3D" id="1.20.1640.10">
    <property type="entry name" value="Multidrug efflux transporter AcrB transmembrane domain"/>
    <property type="match status" value="2"/>
</dbReference>
<dbReference type="InterPro" id="IPR001036">
    <property type="entry name" value="Acrflvin-R"/>
</dbReference>
<feature type="transmembrane region" description="Helical" evidence="1">
    <location>
        <begin position="430"/>
        <end position="450"/>
    </location>
</feature>
<comment type="caution">
    <text evidence="2">The sequence shown here is derived from an EMBL/GenBank/DDBJ whole genome shotgun (WGS) entry which is preliminary data.</text>
</comment>
<feature type="transmembrane region" description="Helical" evidence="1">
    <location>
        <begin position="530"/>
        <end position="548"/>
    </location>
</feature>
<dbReference type="PANTHER" id="PTHR32063:SF0">
    <property type="entry name" value="SWARMING MOTILITY PROTEIN SWRC"/>
    <property type="match status" value="1"/>
</dbReference>
<dbReference type="Gene3D" id="3.30.2090.10">
    <property type="entry name" value="Multidrug efflux transporter AcrB TolC docking domain, DN and DC subdomains"/>
    <property type="match status" value="2"/>
</dbReference>
<dbReference type="SUPFAM" id="SSF82866">
    <property type="entry name" value="Multidrug efflux transporter AcrB transmembrane domain"/>
    <property type="match status" value="2"/>
</dbReference>
<feature type="transmembrane region" description="Helical" evidence="1">
    <location>
        <begin position="959"/>
        <end position="978"/>
    </location>
</feature>
<dbReference type="InterPro" id="IPR027463">
    <property type="entry name" value="AcrB_DN_DC_subdom"/>
</dbReference>
<dbReference type="RefSeq" id="WP_289412075.1">
    <property type="nucleotide sequence ID" value="NZ_JAQIBD010000001.1"/>
</dbReference>
<dbReference type="SUPFAM" id="SSF82693">
    <property type="entry name" value="Multidrug efflux transporter AcrB pore domain, PN1, PN2, PC1 and PC2 subdomains"/>
    <property type="match status" value="2"/>
</dbReference>
<proteinExistence type="predicted"/>
<accession>A0ABT7QVD3</accession>
<feature type="transmembrane region" description="Helical" evidence="1">
    <location>
        <begin position="990"/>
        <end position="1014"/>
    </location>
</feature>
<name>A0ABT7QVD3_9BACT</name>
<keyword evidence="1" id="KW-1133">Transmembrane helix</keyword>
<dbReference type="Proteomes" id="UP001169069">
    <property type="component" value="Unassembled WGS sequence"/>
</dbReference>
<evidence type="ECO:0000313" key="2">
    <source>
        <dbReference type="EMBL" id="MDM5270799.1"/>
    </source>
</evidence>
<evidence type="ECO:0000256" key="1">
    <source>
        <dbReference type="SAM" id="Phobius"/>
    </source>
</evidence>
<feature type="transmembrane region" description="Helical" evidence="1">
    <location>
        <begin position="862"/>
        <end position="881"/>
    </location>
</feature>
<feature type="transmembrane region" description="Helical" evidence="1">
    <location>
        <begin position="353"/>
        <end position="373"/>
    </location>
</feature>
<gene>
    <name evidence="2" type="ORF">PGH07_01255</name>
</gene>
<dbReference type="EMBL" id="JAQIBD010000001">
    <property type="protein sequence ID" value="MDM5270799.1"/>
    <property type="molecule type" value="Genomic_DNA"/>
</dbReference>
<feature type="transmembrane region" description="Helical" evidence="1">
    <location>
        <begin position="10"/>
        <end position="28"/>
    </location>
</feature>
<dbReference type="PRINTS" id="PR00702">
    <property type="entry name" value="ACRIFLAVINRP"/>
</dbReference>
<protein>
    <submittedName>
        <fullName evidence="2">Efflux RND transporter permease subunit</fullName>
    </submittedName>
</protein>
<evidence type="ECO:0000313" key="3">
    <source>
        <dbReference type="Proteomes" id="UP001169069"/>
    </source>
</evidence>
<sequence length="1028" mass="113498">MFEFFHRRPYFIYSTVVTLIVLGIYGLITMPKNLFPDVERPTVIVVTQMPGATAQVITSTVSKPIEEELARLANIRNISSTNMANFSIVKAEFEYVKGLNAAAVDVNNALSIVKGKLPVNASPAIYTTGAFTLPVDVITLTSKTNALSLGDIRKIADSFIKPALLSNPAIGNVEVFGGYKSAITIDVDPVKATHYKVDLNTLAQTISAINKDIPIGFSKSKNGFFTLTFYGEQNQISTLKNLFIKPNLQLEDIAKVNWEYEKRFSGYIGNGNEGIALAIQRAPGGSVVDVSNAARKEIAQLQTIYSNIDFKISDTQRDLIETSNKNMLEALRDAVIYTLIVLMFFLGNFRAVIAVGLSIPIVFFGTLSIIWLFGGELNITVYTGIILSLGLLIDDAVVIIENIERHISKLGKDPDTAAIEGTKEVLLPDFAGTLSTSVLLFPLLFVGGFPEHIARPLISTLLIALLVSYILSVTFLPHMARILYRNGSTNKNRIELFFENLYAKSIGRFITPYLGILKFSNGKRSAMRKILLTLGILIILALSVKNIMPVIGRDVMPPMDTGIVKINVKFSSNDTVEEAGKKLMPFLKWLHEQKEVKMSSVSFGSEAGVLSLGSGNLPSEATITINYTNRFDRKKTIWEIEEELRDQLHQINGLKDADVFDFGATAISSIKAPLDIRIKSSDYKDLPEMADKVINKIKDIQGLTSISKSWNSDFSEAQVKIDTNKALSYGLTPLSIAMQIPIKEQIISLEGNLASMNSQALKLYLDNPFGKSIESLRMMPIQTKNGEIPLSTVADIQYGLTQAKIERNQMLYSIDVNAYRSKRPISIITEDADKKLKELNSSGNIISQEGDIAEIHDSTGRMLKAIVIGVILDTLLMIVIFRSVRLALTMIFILPLSIIGASWGMLLFDKPSSLPSLLGILLLFGIVINNTIIITDFYQKYREKENPFESALESIKIRFRPVMMTTFGTIAGMIPIALEQAVGLERLSPLADVAIGGVIIGTFLTLIYLPMFAYSFDKNKKDIKVHTN</sequence>
<keyword evidence="1" id="KW-0812">Transmembrane</keyword>
<keyword evidence="1" id="KW-0472">Membrane</keyword>
<feature type="transmembrane region" description="Helical" evidence="1">
    <location>
        <begin position="914"/>
        <end position="938"/>
    </location>
</feature>
<feature type="transmembrane region" description="Helical" evidence="1">
    <location>
        <begin position="330"/>
        <end position="346"/>
    </location>
</feature>
<feature type="transmembrane region" description="Helical" evidence="1">
    <location>
        <begin position="888"/>
        <end position="908"/>
    </location>
</feature>
<dbReference type="Gene3D" id="3.30.70.1430">
    <property type="entry name" value="Multidrug efflux transporter AcrB pore domain"/>
    <property type="match status" value="2"/>
</dbReference>
<reference evidence="2" key="1">
    <citation type="submission" date="2023-01" db="EMBL/GenBank/DDBJ databases">
        <title>Sulfurovum sp. zt1-1 genome assembly.</title>
        <authorList>
            <person name="Wang J."/>
        </authorList>
    </citation>
    <scope>NUCLEOTIDE SEQUENCE</scope>
    <source>
        <strain evidence="2">Zt1-1</strain>
    </source>
</reference>
<dbReference type="Gene3D" id="3.30.70.1320">
    <property type="entry name" value="Multidrug efflux transporter AcrB pore domain like"/>
    <property type="match status" value="1"/>
</dbReference>
<dbReference type="Pfam" id="PF00873">
    <property type="entry name" value="ACR_tran"/>
    <property type="match status" value="1"/>
</dbReference>
<dbReference type="SUPFAM" id="SSF82714">
    <property type="entry name" value="Multidrug efflux transporter AcrB TolC docking domain, DN and DC subdomains"/>
    <property type="match status" value="2"/>
</dbReference>
<feature type="transmembrane region" description="Helical" evidence="1">
    <location>
        <begin position="456"/>
        <end position="476"/>
    </location>
</feature>
<organism evidence="2 3">
    <name type="scientific">Sulfurovum zhangzhouensis</name>
    <dbReference type="NCBI Taxonomy" id="3019067"/>
    <lineage>
        <taxon>Bacteria</taxon>
        <taxon>Pseudomonadati</taxon>
        <taxon>Campylobacterota</taxon>
        <taxon>Epsilonproteobacteria</taxon>
        <taxon>Campylobacterales</taxon>
        <taxon>Sulfurovaceae</taxon>
        <taxon>Sulfurovum</taxon>
    </lineage>
</organism>
<feature type="transmembrane region" description="Helical" evidence="1">
    <location>
        <begin position="379"/>
        <end position="400"/>
    </location>
</feature>